<dbReference type="SUPFAM" id="SSF52141">
    <property type="entry name" value="Uracil-DNA glycosylase-like"/>
    <property type="match status" value="1"/>
</dbReference>
<feature type="region of interest" description="Disordered" evidence="7">
    <location>
        <begin position="326"/>
        <end position="364"/>
    </location>
</feature>
<feature type="compositionally biased region" description="Basic and acidic residues" evidence="7">
    <location>
        <begin position="335"/>
        <end position="346"/>
    </location>
</feature>
<dbReference type="PANTHER" id="PTHR11264:SF0">
    <property type="entry name" value="URACIL-DNA GLYCOSYLASE"/>
    <property type="match status" value="1"/>
</dbReference>
<dbReference type="PANTHER" id="PTHR11264">
    <property type="entry name" value="URACIL-DNA GLYCOSYLASE"/>
    <property type="match status" value="1"/>
</dbReference>
<dbReference type="InterPro" id="IPR018085">
    <property type="entry name" value="Ura-DNA_Glyclase_AS"/>
</dbReference>
<reference evidence="9 10" key="1">
    <citation type="submission" date="2024-07" db="EMBL/GenBank/DDBJ databases">
        <title>Section-level genome sequencing and comparative genomics of Aspergillus sections Usti and Cavernicolus.</title>
        <authorList>
            <consortium name="Lawrence Berkeley National Laboratory"/>
            <person name="Nybo J.L."/>
            <person name="Vesth T.C."/>
            <person name="Theobald S."/>
            <person name="Frisvad J.C."/>
            <person name="Larsen T.O."/>
            <person name="Kjaerboelling I."/>
            <person name="Rothschild-Mancinelli K."/>
            <person name="Lyhne E.K."/>
            <person name="Kogle M.E."/>
            <person name="Barry K."/>
            <person name="Clum A."/>
            <person name="Na H."/>
            <person name="Ledsgaard L."/>
            <person name="Lin J."/>
            <person name="Lipzen A."/>
            <person name="Kuo A."/>
            <person name="Riley R."/>
            <person name="Mondo S."/>
            <person name="Labutti K."/>
            <person name="Haridas S."/>
            <person name="Pangalinan J."/>
            <person name="Salamov A.A."/>
            <person name="Simmons B.A."/>
            <person name="Magnuson J.K."/>
            <person name="Chen J."/>
            <person name="Drula E."/>
            <person name="Henrissat B."/>
            <person name="Wiebenga A."/>
            <person name="Lubbers R.J."/>
            <person name="Gomes A.C."/>
            <person name="Makela M.R."/>
            <person name="Stajich J."/>
            <person name="Grigoriev I.V."/>
            <person name="Mortensen U.H."/>
            <person name="De Vries R.P."/>
            <person name="Baker S.E."/>
            <person name="Andersen M.R."/>
        </authorList>
    </citation>
    <scope>NUCLEOTIDE SEQUENCE [LARGE SCALE GENOMIC DNA]</scope>
    <source>
        <strain evidence="9 10">CBS 588.65</strain>
    </source>
</reference>
<proteinExistence type="inferred from homology"/>
<evidence type="ECO:0000256" key="5">
    <source>
        <dbReference type="HAMAP-Rule" id="MF_03166"/>
    </source>
</evidence>
<protein>
    <recommendedName>
        <fullName evidence="5">Uracil-DNA glycosylase</fullName>
        <shortName evidence="5">UDG</shortName>
        <ecNumber evidence="5">3.2.2.27</ecNumber>
    </recommendedName>
</protein>
<dbReference type="SMART" id="SM00987">
    <property type="entry name" value="UreE_C"/>
    <property type="match status" value="1"/>
</dbReference>
<dbReference type="CDD" id="cd10027">
    <property type="entry name" value="UDG-F1-like"/>
    <property type="match status" value="1"/>
</dbReference>
<comment type="subcellular location">
    <subcellularLocation>
        <location evidence="5">Mitochondrion</location>
    </subcellularLocation>
    <subcellularLocation>
        <location evidence="5">Nucleus</location>
    </subcellularLocation>
</comment>
<keyword evidence="2 5" id="KW-0227">DNA damage</keyword>
<evidence type="ECO:0000256" key="4">
    <source>
        <dbReference type="ARBA" id="ARBA00023204"/>
    </source>
</evidence>
<dbReference type="NCBIfam" id="TIGR00628">
    <property type="entry name" value="ung"/>
    <property type="match status" value="1"/>
</dbReference>
<keyword evidence="5" id="KW-0539">Nucleus</keyword>
<evidence type="ECO:0000256" key="3">
    <source>
        <dbReference type="ARBA" id="ARBA00022801"/>
    </source>
</evidence>
<dbReference type="SMART" id="SM00986">
    <property type="entry name" value="UDG"/>
    <property type="match status" value="1"/>
</dbReference>
<sequence>MSSPSLKRGAGHLASPAADAKKQKANGSITSFFGAPKSSATAPGKTTAAGAPSPSFNKQKWVATLTAEQKELLKLEIDTMDESWLAHLKEDIVKPEFLALKRFLQKEKQSGVKVFPPEEDIYSWSRHTPLHKVKVVIIGQDPYHNHNQAHGLAFSVRPPTPAPPSLVNIYKGITNDYPSFQTPPNRGGLLTPWAERGVLLLNTCLTVRAHQAASHANKGWERLTQRAIDVVTRVRTRGVVFLAWGAPAGKRVTGINRERHCILQSVHPSPLSAHRGFFDNQHFKKCNDWLAERYGADGVIDWSLTTTKDKASTAPLAVVQSSSVVVNKSTNSPSQDKKQTVTELTKETVVATKPSTSPQDDEFEEDLDALEALAAVDESSSKS</sequence>
<dbReference type="PROSITE" id="PS00130">
    <property type="entry name" value="U_DNA_GLYCOSYLASE"/>
    <property type="match status" value="1"/>
</dbReference>
<dbReference type="Proteomes" id="UP001610334">
    <property type="component" value="Unassembled WGS sequence"/>
</dbReference>
<dbReference type="EMBL" id="JBFXLT010000092">
    <property type="protein sequence ID" value="KAL2809298.1"/>
    <property type="molecule type" value="Genomic_DNA"/>
</dbReference>
<feature type="active site" description="Proton acceptor" evidence="5 6">
    <location>
        <position position="141"/>
    </location>
</feature>
<dbReference type="NCBIfam" id="NF003592">
    <property type="entry name" value="PRK05254.1-5"/>
    <property type="match status" value="1"/>
</dbReference>
<evidence type="ECO:0000313" key="10">
    <source>
        <dbReference type="Proteomes" id="UP001610334"/>
    </source>
</evidence>
<comment type="function">
    <text evidence="5">Excises uracil residues from the DNA which can arise as a result of misincorporation of dUMP residues by DNA polymerase or due to deamination of cytosine.</text>
</comment>
<dbReference type="InterPro" id="IPR036895">
    <property type="entry name" value="Uracil-DNA_glycosylase-like_sf"/>
</dbReference>
<evidence type="ECO:0000256" key="2">
    <source>
        <dbReference type="ARBA" id="ARBA00022763"/>
    </source>
</evidence>
<evidence type="ECO:0000313" key="9">
    <source>
        <dbReference type="EMBL" id="KAL2809298.1"/>
    </source>
</evidence>
<name>A0ABR4H1G4_9EURO</name>
<evidence type="ECO:0000256" key="1">
    <source>
        <dbReference type="ARBA" id="ARBA00008184"/>
    </source>
</evidence>
<comment type="caution">
    <text evidence="9">The sequence shown here is derived from an EMBL/GenBank/DDBJ whole genome shotgun (WGS) entry which is preliminary data.</text>
</comment>
<dbReference type="EC" id="3.2.2.27" evidence="5"/>
<comment type="similarity">
    <text evidence="1 5">Belongs to the uracil-DNA glycosylase (UDG) superfamily. UNG family.</text>
</comment>
<keyword evidence="10" id="KW-1185">Reference proteome</keyword>
<comment type="catalytic activity">
    <reaction evidence="5">
        <text>Hydrolyzes single-stranded DNA or mismatched double-stranded DNA and polynucleotides, releasing free uracil.</text>
        <dbReference type="EC" id="3.2.2.27"/>
    </reaction>
</comment>
<keyword evidence="4 5" id="KW-0234">DNA repair</keyword>
<gene>
    <name evidence="5" type="primary">UNG1</name>
    <name evidence="9" type="ORF">BJX63DRAFT_367922</name>
</gene>
<organism evidence="9 10">
    <name type="scientific">Aspergillus granulosus</name>
    <dbReference type="NCBI Taxonomy" id="176169"/>
    <lineage>
        <taxon>Eukaryota</taxon>
        <taxon>Fungi</taxon>
        <taxon>Dikarya</taxon>
        <taxon>Ascomycota</taxon>
        <taxon>Pezizomycotina</taxon>
        <taxon>Eurotiomycetes</taxon>
        <taxon>Eurotiomycetidae</taxon>
        <taxon>Eurotiales</taxon>
        <taxon>Aspergillaceae</taxon>
        <taxon>Aspergillus</taxon>
        <taxon>Aspergillus subgen. Nidulantes</taxon>
    </lineage>
</organism>
<dbReference type="InterPro" id="IPR005122">
    <property type="entry name" value="Uracil-DNA_glycosylase-like"/>
</dbReference>
<accession>A0ABR4H1G4</accession>
<dbReference type="InterPro" id="IPR002043">
    <property type="entry name" value="UDG_fam1"/>
</dbReference>
<feature type="region of interest" description="Disordered" evidence="7">
    <location>
        <begin position="1"/>
        <end position="53"/>
    </location>
</feature>
<dbReference type="HAMAP" id="MF_00148">
    <property type="entry name" value="UDG"/>
    <property type="match status" value="1"/>
</dbReference>
<dbReference type="Gene3D" id="3.40.470.10">
    <property type="entry name" value="Uracil-DNA glycosylase-like domain"/>
    <property type="match status" value="1"/>
</dbReference>
<dbReference type="NCBIfam" id="NF003588">
    <property type="entry name" value="PRK05254.1-1"/>
    <property type="match status" value="1"/>
</dbReference>
<dbReference type="Pfam" id="PF03167">
    <property type="entry name" value="UDG"/>
    <property type="match status" value="1"/>
</dbReference>
<feature type="compositionally biased region" description="Low complexity" evidence="7">
    <location>
        <begin position="37"/>
        <end position="53"/>
    </location>
</feature>
<keyword evidence="5" id="KW-0496">Mitochondrion</keyword>
<evidence type="ECO:0000256" key="7">
    <source>
        <dbReference type="SAM" id="MobiDB-lite"/>
    </source>
</evidence>
<evidence type="ECO:0000259" key="8">
    <source>
        <dbReference type="SMART" id="SM00986"/>
    </source>
</evidence>
<keyword evidence="3 5" id="KW-0378">Hydrolase</keyword>
<dbReference type="NCBIfam" id="NF003589">
    <property type="entry name" value="PRK05254.1-2"/>
    <property type="match status" value="1"/>
</dbReference>
<feature type="domain" description="Uracil-DNA glycosylase-like" evidence="8">
    <location>
        <begin position="126"/>
        <end position="290"/>
    </location>
</feature>
<evidence type="ECO:0000256" key="6">
    <source>
        <dbReference type="PROSITE-ProRule" id="PRU10072"/>
    </source>
</evidence>